<dbReference type="AlphaFoldDB" id="A0A7R9UZN0"/>
<feature type="compositionally biased region" description="Low complexity" evidence="3">
    <location>
        <begin position="562"/>
        <end position="592"/>
    </location>
</feature>
<dbReference type="PANTHER" id="PTHR10288">
    <property type="entry name" value="KH DOMAIN CONTAINING RNA BINDING PROTEIN"/>
    <property type="match status" value="1"/>
</dbReference>
<dbReference type="GO" id="GO:0003723">
    <property type="term" value="F:RNA binding"/>
    <property type="evidence" value="ECO:0007669"/>
    <property type="project" value="UniProtKB-UniRule"/>
</dbReference>
<name>A0A7R9UZN0_9CHLO</name>
<gene>
    <name evidence="5" type="ORF">CEUR00632_LOCUS515</name>
</gene>
<sequence length="697" mass="71861">MQTVIHGVDMQAPLGEGVMGGAPEMESRKRAAMGQPDMEPAAKRGTEGAIIFRIAAPLEKTGPVIGKGGSVIKDIRESTGSKITIGDAPPGLQERGIVILSHDRPGHATCGAQDALDRVMSRLFEPDTLPGADGGAPPDSAQLVLLIDRAFIGIIVGKGGEHIKKIRETSGAQVSLKSKGQGSPLEGPHEETFIIEGPYMGVRIAARMLTDYVRESVASGTQASPTTLAIAHTNSNARGGALGGFQPPPPGPAVAPGAPGTIRTEYRMLIPDARVGAIIGKGGDRLRQLREQSRAEIKIDRISEGHPDRMVSCTSNEPAHAEYCAAAEGAMMVANRALHDRNVDAKTTTVTMRMLAKSAEMSAVLGVKGSIIRQVTMDTGARLHVLEQGNPVSASVAGPGEQVLEIMGLQSQVLEAVRIATMLFRGAMIQHQQRAASTYAPPPPAYTPPAPVFAQPPAYGGQPDPYGNFGQPPPAFGQQPYAPAPGGGAYDPYGAPPMPAAPPANPADPYAAYNYAYGQQAAAAAAPAYDPFSAGGGAAPAFSPPPPQAAASMQYQYPAPGGAAGGAPAAAPQYPQYSPPHSAAAPAATRGAGPPPANPAINTLYNPTISSTGLTPGLIRYSFMLPNAHIGTLLGARGCNVSAIRTTSGARIKVQDSLPGAQEREVEISGQPAQVSLAHTAVQTLISTGELPANVRT</sequence>
<evidence type="ECO:0000256" key="1">
    <source>
        <dbReference type="ARBA" id="ARBA00022737"/>
    </source>
</evidence>
<feature type="compositionally biased region" description="Pro residues" evidence="3">
    <location>
        <begin position="440"/>
        <end position="451"/>
    </location>
</feature>
<dbReference type="Pfam" id="PF00013">
    <property type="entry name" value="KH_1"/>
    <property type="match status" value="5"/>
</dbReference>
<dbReference type="PROSITE" id="PS50084">
    <property type="entry name" value="KH_TYPE_1"/>
    <property type="match status" value="5"/>
</dbReference>
<dbReference type="SMART" id="SM00322">
    <property type="entry name" value="KH"/>
    <property type="match status" value="5"/>
</dbReference>
<protein>
    <recommendedName>
        <fullName evidence="4">K Homology domain-containing protein</fullName>
    </recommendedName>
</protein>
<dbReference type="InterPro" id="IPR004087">
    <property type="entry name" value="KH_dom"/>
</dbReference>
<accession>A0A7R9UZN0</accession>
<dbReference type="Gene3D" id="3.30.1370.10">
    <property type="entry name" value="K Homology domain, type 1"/>
    <property type="match status" value="5"/>
</dbReference>
<evidence type="ECO:0000256" key="2">
    <source>
        <dbReference type="PROSITE-ProRule" id="PRU00117"/>
    </source>
</evidence>
<evidence type="ECO:0000256" key="3">
    <source>
        <dbReference type="SAM" id="MobiDB-lite"/>
    </source>
</evidence>
<feature type="domain" description="K Homology" evidence="4">
    <location>
        <begin position="348"/>
        <end position="425"/>
    </location>
</feature>
<dbReference type="CDD" id="cd22459">
    <property type="entry name" value="KH-I_PEPPER_rpt1_like"/>
    <property type="match status" value="2"/>
</dbReference>
<feature type="domain" description="K Homology" evidence="4">
    <location>
        <begin position="139"/>
        <end position="214"/>
    </location>
</feature>
<dbReference type="CDD" id="cd00105">
    <property type="entry name" value="KH-I"/>
    <property type="match status" value="1"/>
</dbReference>
<reference evidence="5" key="1">
    <citation type="submission" date="2021-01" db="EMBL/GenBank/DDBJ databases">
        <authorList>
            <person name="Corre E."/>
            <person name="Pelletier E."/>
            <person name="Niang G."/>
            <person name="Scheremetjew M."/>
            <person name="Finn R."/>
            <person name="Kale V."/>
            <person name="Holt S."/>
            <person name="Cochrane G."/>
            <person name="Meng A."/>
            <person name="Brown T."/>
            <person name="Cohen L."/>
        </authorList>
    </citation>
    <scope>NUCLEOTIDE SEQUENCE</scope>
    <source>
        <strain evidence="5">CCMP219</strain>
    </source>
</reference>
<proteinExistence type="predicted"/>
<dbReference type="EMBL" id="HBEC01001092">
    <property type="protein sequence ID" value="CAD8280480.1"/>
    <property type="molecule type" value="Transcribed_RNA"/>
</dbReference>
<feature type="domain" description="K Homology" evidence="4">
    <location>
        <begin position="48"/>
        <end position="124"/>
    </location>
</feature>
<feature type="region of interest" description="Disordered" evidence="3">
    <location>
        <begin position="562"/>
        <end position="594"/>
    </location>
</feature>
<keyword evidence="1" id="KW-0677">Repeat</keyword>
<feature type="domain" description="K Homology" evidence="4">
    <location>
        <begin position="617"/>
        <end position="687"/>
    </location>
</feature>
<dbReference type="SUPFAM" id="SSF54791">
    <property type="entry name" value="Eukaryotic type KH-domain (KH-domain type I)"/>
    <property type="match status" value="5"/>
</dbReference>
<evidence type="ECO:0000313" key="5">
    <source>
        <dbReference type="EMBL" id="CAD8280480.1"/>
    </source>
</evidence>
<evidence type="ECO:0000259" key="4">
    <source>
        <dbReference type="SMART" id="SM00322"/>
    </source>
</evidence>
<organism evidence="5">
    <name type="scientific">Chlamydomonas euryale</name>
    <dbReference type="NCBI Taxonomy" id="1486919"/>
    <lineage>
        <taxon>Eukaryota</taxon>
        <taxon>Viridiplantae</taxon>
        <taxon>Chlorophyta</taxon>
        <taxon>core chlorophytes</taxon>
        <taxon>Chlorophyceae</taxon>
        <taxon>CS clade</taxon>
        <taxon>Chlamydomonadales</taxon>
        <taxon>Chlamydomonadaceae</taxon>
        <taxon>Chlamydomonas</taxon>
    </lineage>
</organism>
<dbReference type="InterPro" id="IPR036612">
    <property type="entry name" value="KH_dom_type_1_sf"/>
</dbReference>
<keyword evidence="2" id="KW-0694">RNA-binding</keyword>
<feature type="region of interest" description="Disordered" evidence="3">
    <location>
        <begin position="15"/>
        <end position="44"/>
    </location>
</feature>
<feature type="region of interest" description="Disordered" evidence="3">
    <location>
        <begin position="435"/>
        <end position="488"/>
    </location>
</feature>
<dbReference type="InterPro" id="IPR004088">
    <property type="entry name" value="KH_dom_type_1"/>
</dbReference>
<feature type="domain" description="K Homology" evidence="4">
    <location>
        <begin position="262"/>
        <end position="333"/>
    </location>
</feature>